<dbReference type="SUPFAM" id="SSF49464">
    <property type="entry name" value="Carboxypeptidase regulatory domain-like"/>
    <property type="match status" value="1"/>
</dbReference>
<dbReference type="Pfam" id="PF13715">
    <property type="entry name" value="CarbopepD_reg_2"/>
    <property type="match status" value="1"/>
</dbReference>
<feature type="signal peptide" evidence="1">
    <location>
        <begin position="1"/>
        <end position="17"/>
    </location>
</feature>
<keyword evidence="3" id="KW-1185">Reference proteome</keyword>
<evidence type="ECO:0000313" key="2">
    <source>
        <dbReference type="EMBL" id="MFD0766055.1"/>
    </source>
</evidence>
<keyword evidence="1" id="KW-0732">Signal</keyword>
<feature type="chain" id="PRO_5047029877" evidence="1">
    <location>
        <begin position="18"/>
        <end position="359"/>
    </location>
</feature>
<proteinExistence type="predicted"/>
<dbReference type="EMBL" id="JBHTIA010000009">
    <property type="protein sequence ID" value="MFD0766055.1"/>
    <property type="molecule type" value="Genomic_DNA"/>
</dbReference>
<dbReference type="InterPro" id="IPR008969">
    <property type="entry name" value="CarboxyPept-like_regulatory"/>
</dbReference>
<dbReference type="Proteomes" id="UP001597073">
    <property type="component" value="Unassembled WGS sequence"/>
</dbReference>
<protein>
    <submittedName>
        <fullName evidence="2">Carboxypeptidase-like regulatory domain-containing protein</fullName>
    </submittedName>
</protein>
<dbReference type="Gene3D" id="2.60.40.1120">
    <property type="entry name" value="Carboxypeptidase-like, regulatory domain"/>
    <property type="match status" value="1"/>
</dbReference>
<gene>
    <name evidence="2" type="ORF">ACFQZI_14425</name>
</gene>
<comment type="caution">
    <text evidence="2">The sequence shown here is derived from an EMBL/GenBank/DDBJ whole genome shotgun (WGS) entry which is preliminary data.</text>
</comment>
<sequence>MKYFLLILLLAPLACLAQLRITGRIVNDGKPVADASVFLNNETIGTKSANDGTFTLRILSAGQHDLIISMVGFKTYHQTFMVNADLALGDIDLVLKTTMLAELKVAYNPKKEKALKEFAEQFLGSSQYAKQCEIINPEVLDLKYGRSSGILNGKADDFLEIANNALGYKLKYLLSNFSLNRDSDRVAYEGYVLFEEMPGTEEQKEQWARNRRDVYFGSPLHFLREILANRVDSSYSVEVLSSSTRSGGGGSKSFSVTNTTKPLKVKDYIHPTERPGIYAMGYEGSFFISYYPTRRYGRAKSKARFTGHSSRSGISFIDKFLYFDSNGTILNPMGASFNNAWAVTRVAQLLPIDYWPDEK</sequence>
<reference evidence="3" key="1">
    <citation type="journal article" date="2019" name="Int. J. Syst. Evol. Microbiol.">
        <title>The Global Catalogue of Microorganisms (GCM) 10K type strain sequencing project: providing services to taxonomists for standard genome sequencing and annotation.</title>
        <authorList>
            <consortium name="The Broad Institute Genomics Platform"/>
            <consortium name="The Broad Institute Genome Sequencing Center for Infectious Disease"/>
            <person name="Wu L."/>
            <person name="Ma J."/>
        </authorList>
    </citation>
    <scope>NUCLEOTIDE SEQUENCE [LARGE SCALE GENOMIC DNA]</scope>
    <source>
        <strain evidence="3">CCUG 60742</strain>
    </source>
</reference>
<dbReference type="RefSeq" id="WP_377143609.1">
    <property type="nucleotide sequence ID" value="NZ_JBHTIA010000009.1"/>
</dbReference>
<evidence type="ECO:0000256" key="1">
    <source>
        <dbReference type="SAM" id="SignalP"/>
    </source>
</evidence>
<accession>A0ABW2ZIJ7</accession>
<organism evidence="2 3">
    <name type="scientific">Mucilaginibacter lutimaris</name>
    <dbReference type="NCBI Taxonomy" id="931629"/>
    <lineage>
        <taxon>Bacteria</taxon>
        <taxon>Pseudomonadati</taxon>
        <taxon>Bacteroidota</taxon>
        <taxon>Sphingobacteriia</taxon>
        <taxon>Sphingobacteriales</taxon>
        <taxon>Sphingobacteriaceae</taxon>
        <taxon>Mucilaginibacter</taxon>
    </lineage>
</organism>
<name>A0ABW2ZIJ7_9SPHI</name>
<evidence type="ECO:0000313" key="3">
    <source>
        <dbReference type="Proteomes" id="UP001597073"/>
    </source>
</evidence>